<reference evidence="2 3" key="1">
    <citation type="journal article" date="2003" name="Nature">
        <title>Genome divergence in two Prochlorococcus ecotypes reflects oceanic niche differentiation.</title>
        <authorList>
            <person name="Rocap G."/>
            <person name="Larimer F.W."/>
            <person name="Lamerdin J.E."/>
            <person name="Malfatti S."/>
            <person name="Chain P."/>
            <person name="Ahlgren N.A."/>
            <person name="Arellano A."/>
            <person name="Coleman M."/>
            <person name="Hauser L."/>
            <person name="Hess W.R."/>
            <person name="Johnson Z.I."/>
            <person name="Land M.L."/>
            <person name="Lindell D."/>
            <person name="Post A.F."/>
            <person name="Regala W."/>
            <person name="Shah M."/>
            <person name="Shaw S.L."/>
            <person name="Steglich C."/>
            <person name="Sullivan M.B."/>
            <person name="Ting C.S."/>
            <person name="Tolonen A."/>
            <person name="Webb E.A."/>
            <person name="Zinser E.R."/>
            <person name="Chisholm S.W."/>
        </authorList>
    </citation>
    <scope>NUCLEOTIDE SEQUENCE [LARGE SCALE GENOMIC DNA]</scope>
    <source>
        <strain evidence="3">CCMP1986 / NIES-2087 / MED4</strain>
    </source>
</reference>
<dbReference type="Proteomes" id="UP000001026">
    <property type="component" value="Chromosome"/>
</dbReference>
<dbReference type="InterPro" id="IPR028979">
    <property type="entry name" value="Ser_kin/Pase_Hpr-like_N_sf"/>
</dbReference>
<accession>Q7V2J7</accession>
<dbReference type="HOGENOM" id="CLU_040984_0_0_3"/>
<dbReference type="InterPro" id="IPR027417">
    <property type="entry name" value="P-loop_NTPase"/>
</dbReference>
<dbReference type="STRING" id="59919.PMM0479"/>
<dbReference type="SUPFAM" id="SSF52540">
    <property type="entry name" value="P-loop containing nucleoside triphosphate hydrolases"/>
    <property type="match status" value="1"/>
</dbReference>
<dbReference type="Gene3D" id="3.40.1390.20">
    <property type="entry name" value="HprK N-terminal domain-like"/>
    <property type="match status" value="1"/>
</dbReference>
<dbReference type="EMBL" id="BX548174">
    <property type="protein sequence ID" value="CAE18938.1"/>
    <property type="molecule type" value="Genomic_DNA"/>
</dbReference>
<proteinExistence type="predicted"/>
<name>Q7V2J7_PROMP</name>
<dbReference type="Pfam" id="PF13500">
    <property type="entry name" value="AAA_26"/>
    <property type="match status" value="1"/>
</dbReference>
<dbReference type="PANTHER" id="PTHR43356:SF2">
    <property type="entry name" value="PHOSPHATE ACETYLTRANSFERASE"/>
    <property type="match status" value="1"/>
</dbReference>
<dbReference type="OrthoDB" id="9769095at2"/>
<evidence type="ECO:0000313" key="3">
    <source>
        <dbReference type="Proteomes" id="UP000001026"/>
    </source>
</evidence>
<dbReference type="InterPro" id="IPR010766">
    <property type="entry name" value="DRTGG"/>
</dbReference>
<feature type="domain" description="DRTGG" evidence="1">
    <location>
        <begin position="221"/>
        <end position="327"/>
    </location>
</feature>
<dbReference type="PANTHER" id="PTHR43356">
    <property type="entry name" value="PHOSPHATE ACETYLTRANSFERASE"/>
    <property type="match status" value="1"/>
</dbReference>
<dbReference type="AlphaFoldDB" id="Q7V2J7"/>
<evidence type="ECO:0000259" key="1">
    <source>
        <dbReference type="Pfam" id="PF07085"/>
    </source>
</evidence>
<dbReference type="KEGG" id="pmm:PMM0479"/>
<dbReference type="Pfam" id="PF07085">
    <property type="entry name" value="DRTGG"/>
    <property type="match status" value="1"/>
</dbReference>
<protein>
    <recommendedName>
        <fullName evidence="1">DRTGG domain-containing protein</fullName>
    </recommendedName>
</protein>
<dbReference type="RefSeq" id="WP_011132114.1">
    <property type="nucleotide sequence ID" value="NC_005072.1"/>
</dbReference>
<organism evidence="2 3">
    <name type="scientific">Prochlorococcus marinus subsp. pastoris (strain CCMP1986 / NIES-2087 / MED4)</name>
    <dbReference type="NCBI Taxonomy" id="59919"/>
    <lineage>
        <taxon>Bacteria</taxon>
        <taxon>Bacillati</taxon>
        <taxon>Cyanobacteriota</taxon>
        <taxon>Cyanophyceae</taxon>
        <taxon>Synechococcales</taxon>
        <taxon>Prochlorococcaceae</taxon>
        <taxon>Prochlorococcus</taxon>
    </lineage>
</organism>
<dbReference type="Gene3D" id="3.40.50.300">
    <property type="entry name" value="P-loop containing nucleotide triphosphate hydrolases"/>
    <property type="match status" value="1"/>
</dbReference>
<dbReference type="SUPFAM" id="SSF75138">
    <property type="entry name" value="HprK N-terminal domain-like"/>
    <property type="match status" value="1"/>
</dbReference>
<dbReference type="eggNOG" id="COG0857">
    <property type="taxonomic scope" value="Bacteria"/>
</dbReference>
<sequence>MSQILLIGSCEPFSGKSALVLGISKKLLEQGKKIRVGKPLATCIELTNLPSMTYEGLIDDDVKFIGTTLNLQEENLIPSVGLLDNISAEKRISNKDLSPGKGFEQIEALVNDDFDGLNILEAAGSLNEGMIYGLSLPQLAKHLNAKVLIVNLWEDSKSVDALLDAKKQLGDHFAGAILNAVIPEEVEKIKNKIIPSLQEMNIKVFGVMPKSPLLRSVTVRELIRRLDAKVICCPEKEQLLVETLSIGAMGVNSAMEFFRRRRNMAVVTGAERTDIQLAALEASTQCLILTGLGEPLLQLIHRAEELEVPILKVDLDTLASVEIIEQAFGHVRIHESIKASYAVQLVQEHVNLKNILETIDFPCNFSNKC</sequence>
<dbReference type="InterPro" id="IPR050500">
    <property type="entry name" value="Phos_Acetyltrans/Butyryltrans"/>
</dbReference>
<gene>
    <name evidence="2" type="ordered locus">PMM0479</name>
</gene>
<evidence type="ECO:0000313" key="2">
    <source>
        <dbReference type="EMBL" id="CAE18938.1"/>
    </source>
</evidence>